<evidence type="ECO:0000313" key="8">
    <source>
        <dbReference type="Proteomes" id="UP001595772"/>
    </source>
</evidence>
<comment type="subcellular location">
    <subcellularLocation>
        <location evidence="1">Cell membrane</location>
    </subcellularLocation>
</comment>
<proteinExistence type="predicted"/>
<evidence type="ECO:0000313" key="7">
    <source>
        <dbReference type="EMBL" id="MFC4023561.1"/>
    </source>
</evidence>
<dbReference type="EMBL" id="JBHSAO010000004">
    <property type="protein sequence ID" value="MFC4023561.1"/>
    <property type="molecule type" value="Genomic_DNA"/>
</dbReference>
<dbReference type="InterPro" id="IPR007210">
    <property type="entry name" value="ABC_Gly_betaine_transp_sub-bd"/>
</dbReference>
<evidence type="ECO:0000256" key="2">
    <source>
        <dbReference type="ARBA" id="ARBA00022448"/>
    </source>
</evidence>
<feature type="domain" description="ABC-type glycine betaine transport system substrate-binding" evidence="6">
    <location>
        <begin position="42"/>
        <end position="282"/>
    </location>
</feature>
<keyword evidence="8" id="KW-1185">Reference proteome</keyword>
<gene>
    <name evidence="7" type="ORF">ACFOUV_06965</name>
</gene>
<dbReference type="CDD" id="cd13639">
    <property type="entry name" value="PBP2_OpuAC_like"/>
    <property type="match status" value="1"/>
</dbReference>
<keyword evidence="3" id="KW-1003">Cell membrane</keyword>
<dbReference type="Pfam" id="PF04069">
    <property type="entry name" value="OpuAC"/>
    <property type="match status" value="1"/>
</dbReference>
<sequence length="294" mass="32991">MKKKLLLLTALLMVFVLAACGSSDEESSDGGAGEESGDKPVITFGVTPWTSTVPPTEVASLILQDMGYQVEQTQADAGNVYIGLSRGDIDVFMDAWLPAHDVYLDKYSENIESVAVSYDDADAGWVVPTYMEDFNSIEDLLGKEELFNNEMYSIEEGASATGIIDEMIEDYGLEINQVNSSEGGMIAQAMRMMQQEEPVIFYGWRPHTMFSKFDLKFLEEDRGHFDSASVEVISNNELKENAPDAYEFLSNWTIPIDDVEYMIEQIEEEDREPTEVAQEWIDNNQDLVDQMLGN</sequence>
<name>A0ABV8GX89_9BACI</name>
<dbReference type="PANTHER" id="PTHR47737:SF1">
    <property type="entry name" value="GLYCINE BETAINE_PROLINE BETAINE TRANSPORT SYSTEM PERMEASE PROTEIN PROW"/>
    <property type="match status" value="1"/>
</dbReference>
<evidence type="ECO:0000256" key="1">
    <source>
        <dbReference type="ARBA" id="ARBA00004236"/>
    </source>
</evidence>
<reference evidence="8" key="1">
    <citation type="journal article" date="2019" name="Int. J. Syst. Evol. Microbiol.">
        <title>The Global Catalogue of Microorganisms (GCM) 10K type strain sequencing project: providing services to taxonomists for standard genome sequencing and annotation.</title>
        <authorList>
            <consortium name="The Broad Institute Genomics Platform"/>
            <consortium name="The Broad Institute Genome Sequencing Center for Infectious Disease"/>
            <person name="Wu L."/>
            <person name="Ma J."/>
        </authorList>
    </citation>
    <scope>NUCLEOTIDE SEQUENCE [LARGE SCALE GENOMIC DNA]</scope>
    <source>
        <strain evidence="8">IBRC-M 10703</strain>
    </source>
</reference>
<evidence type="ECO:0000256" key="5">
    <source>
        <dbReference type="SAM" id="SignalP"/>
    </source>
</evidence>
<accession>A0ABV8GX89</accession>
<evidence type="ECO:0000259" key="6">
    <source>
        <dbReference type="Pfam" id="PF04069"/>
    </source>
</evidence>
<dbReference type="RefSeq" id="WP_379496063.1">
    <property type="nucleotide sequence ID" value="NZ_JBHSAO010000004.1"/>
</dbReference>
<feature type="signal peptide" evidence="5">
    <location>
        <begin position="1"/>
        <end position="18"/>
    </location>
</feature>
<dbReference type="SUPFAM" id="SSF53850">
    <property type="entry name" value="Periplasmic binding protein-like II"/>
    <property type="match status" value="1"/>
</dbReference>
<evidence type="ECO:0000256" key="3">
    <source>
        <dbReference type="ARBA" id="ARBA00022475"/>
    </source>
</evidence>
<dbReference type="Proteomes" id="UP001595772">
    <property type="component" value="Unassembled WGS sequence"/>
</dbReference>
<keyword evidence="2" id="KW-0813">Transport</keyword>
<organism evidence="7 8">
    <name type="scientific">Oceanobacillus longus</name>
    <dbReference type="NCBI Taxonomy" id="930120"/>
    <lineage>
        <taxon>Bacteria</taxon>
        <taxon>Bacillati</taxon>
        <taxon>Bacillota</taxon>
        <taxon>Bacilli</taxon>
        <taxon>Bacillales</taxon>
        <taxon>Bacillaceae</taxon>
        <taxon>Oceanobacillus</taxon>
    </lineage>
</organism>
<keyword evidence="4" id="KW-0472">Membrane</keyword>
<comment type="caution">
    <text evidence="7">The sequence shown here is derived from an EMBL/GenBank/DDBJ whole genome shotgun (WGS) entry which is preliminary data.</text>
</comment>
<dbReference type="PANTHER" id="PTHR47737">
    <property type="entry name" value="GLYCINE BETAINE/PROLINE BETAINE TRANSPORT SYSTEM PERMEASE PROTEIN PROW"/>
    <property type="match status" value="1"/>
</dbReference>
<dbReference type="PROSITE" id="PS51257">
    <property type="entry name" value="PROKAR_LIPOPROTEIN"/>
    <property type="match status" value="1"/>
</dbReference>
<feature type="chain" id="PRO_5045927188" evidence="5">
    <location>
        <begin position="19"/>
        <end position="294"/>
    </location>
</feature>
<dbReference type="Gene3D" id="3.40.190.100">
    <property type="entry name" value="Glycine betaine-binding periplasmic protein, domain 2"/>
    <property type="match status" value="1"/>
</dbReference>
<keyword evidence="5" id="KW-0732">Signal</keyword>
<protein>
    <submittedName>
        <fullName evidence="7">Glycine betaine ABC transporter substrate-binding protein</fullName>
    </submittedName>
</protein>
<evidence type="ECO:0000256" key="4">
    <source>
        <dbReference type="ARBA" id="ARBA00023136"/>
    </source>
</evidence>
<dbReference type="Gene3D" id="3.40.190.10">
    <property type="entry name" value="Periplasmic binding protein-like II"/>
    <property type="match status" value="1"/>
</dbReference>